<keyword evidence="5" id="KW-0175">Coiled coil</keyword>
<evidence type="ECO:0000256" key="4">
    <source>
        <dbReference type="PROSITE-ProRule" id="PRU00175"/>
    </source>
</evidence>
<dbReference type="AlphaFoldDB" id="A0A8H7AW25"/>
<evidence type="ECO:0000256" key="5">
    <source>
        <dbReference type="SAM" id="Coils"/>
    </source>
</evidence>
<keyword evidence="2 4" id="KW-0863">Zinc-finger</keyword>
<feature type="coiled-coil region" evidence="5">
    <location>
        <begin position="142"/>
        <end position="190"/>
    </location>
</feature>
<dbReference type="SUPFAM" id="SSF57850">
    <property type="entry name" value="RING/U-box"/>
    <property type="match status" value="1"/>
</dbReference>
<dbReference type="GO" id="GO:0008270">
    <property type="term" value="F:zinc ion binding"/>
    <property type="evidence" value="ECO:0007669"/>
    <property type="project" value="UniProtKB-KW"/>
</dbReference>
<evidence type="ECO:0000313" key="8">
    <source>
        <dbReference type="Proteomes" id="UP000606974"/>
    </source>
</evidence>
<dbReference type="OrthoDB" id="5963at2759"/>
<dbReference type="Proteomes" id="UP000606974">
    <property type="component" value="Unassembled WGS sequence"/>
</dbReference>
<dbReference type="InterPro" id="IPR017907">
    <property type="entry name" value="Znf_RING_CS"/>
</dbReference>
<dbReference type="EMBL" id="JAACFV010000003">
    <property type="protein sequence ID" value="KAF7514026.1"/>
    <property type="molecule type" value="Genomic_DNA"/>
</dbReference>
<reference evidence="7" key="1">
    <citation type="submission" date="2020-02" db="EMBL/GenBank/DDBJ databases">
        <authorList>
            <person name="Palmer J.M."/>
        </authorList>
    </citation>
    <scope>NUCLEOTIDE SEQUENCE</scope>
    <source>
        <strain evidence="7">EPUS1.4</strain>
        <tissue evidence="7">Thallus</tissue>
    </source>
</reference>
<dbReference type="GO" id="GO:0006357">
    <property type="term" value="P:regulation of transcription by RNA polymerase II"/>
    <property type="evidence" value="ECO:0007669"/>
    <property type="project" value="TreeGrafter"/>
</dbReference>
<gene>
    <name evidence="7" type="ORF">GJ744_006640</name>
</gene>
<dbReference type="Pfam" id="PF06391">
    <property type="entry name" value="MAT1"/>
    <property type="match status" value="1"/>
</dbReference>
<evidence type="ECO:0000259" key="6">
    <source>
        <dbReference type="PROSITE" id="PS50089"/>
    </source>
</evidence>
<dbReference type="GO" id="GO:0006281">
    <property type="term" value="P:DNA repair"/>
    <property type="evidence" value="ECO:0007669"/>
    <property type="project" value="TreeGrafter"/>
</dbReference>
<proteinExistence type="predicted"/>
<name>A0A8H7AW25_9EURO</name>
<evidence type="ECO:0000256" key="3">
    <source>
        <dbReference type="ARBA" id="ARBA00022833"/>
    </source>
</evidence>
<evidence type="ECO:0000256" key="1">
    <source>
        <dbReference type="ARBA" id="ARBA00022723"/>
    </source>
</evidence>
<organism evidence="7 8">
    <name type="scientific">Endocarpon pusillum</name>
    <dbReference type="NCBI Taxonomy" id="364733"/>
    <lineage>
        <taxon>Eukaryota</taxon>
        <taxon>Fungi</taxon>
        <taxon>Dikarya</taxon>
        <taxon>Ascomycota</taxon>
        <taxon>Pezizomycotina</taxon>
        <taxon>Eurotiomycetes</taxon>
        <taxon>Chaetothyriomycetidae</taxon>
        <taxon>Verrucariales</taxon>
        <taxon>Verrucariaceae</taxon>
        <taxon>Endocarpon</taxon>
    </lineage>
</organism>
<keyword evidence="8" id="KW-1185">Reference proteome</keyword>
<comment type="caution">
    <text evidence="7">The sequence shown here is derived from an EMBL/GenBank/DDBJ whole genome shotgun (WGS) entry which is preliminary data.</text>
</comment>
<dbReference type="SMART" id="SM00184">
    <property type="entry name" value="RING"/>
    <property type="match status" value="1"/>
</dbReference>
<feature type="domain" description="RING-type" evidence="6">
    <location>
        <begin position="19"/>
        <end position="61"/>
    </location>
</feature>
<dbReference type="PANTHER" id="PTHR12683">
    <property type="entry name" value="CDK-ACTIVATING KINASE ASSEMBLY FACTOR MAT1"/>
    <property type="match status" value="1"/>
</dbReference>
<dbReference type="GO" id="GO:0005675">
    <property type="term" value="C:transcription factor TFIIH holo complex"/>
    <property type="evidence" value="ECO:0007669"/>
    <property type="project" value="TreeGrafter"/>
</dbReference>
<evidence type="ECO:0000313" key="7">
    <source>
        <dbReference type="EMBL" id="KAF7514026.1"/>
    </source>
</evidence>
<accession>A0A8H7AW25</accession>
<keyword evidence="1" id="KW-0479">Metal-binding</keyword>
<dbReference type="PROSITE" id="PS00518">
    <property type="entry name" value="ZF_RING_1"/>
    <property type="match status" value="1"/>
</dbReference>
<evidence type="ECO:0000256" key="2">
    <source>
        <dbReference type="ARBA" id="ARBA00022771"/>
    </source>
</evidence>
<dbReference type="Gene3D" id="3.30.40.10">
    <property type="entry name" value="Zinc/RING finger domain, C3HC4 (zinc finger)"/>
    <property type="match status" value="1"/>
</dbReference>
<protein>
    <recommendedName>
        <fullName evidence="6">RING-type domain-containing protein</fullName>
    </recommendedName>
</protein>
<dbReference type="InterPro" id="IPR015877">
    <property type="entry name" value="MAT1_centre"/>
</dbReference>
<dbReference type="Pfam" id="PF17121">
    <property type="entry name" value="zf-C3HC4_5"/>
    <property type="match status" value="1"/>
</dbReference>
<dbReference type="InterPro" id="IPR001841">
    <property type="entry name" value="Znf_RING"/>
</dbReference>
<dbReference type="PROSITE" id="PS50089">
    <property type="entry name" value="ZF_RING_2"/>
    <property type="match status" value="1"/>
</dbReference>
<dbReference type="InterPro" id="IPR013083">
    <property type="entry name" value="Znf_RING/FYVE/PHD"/>
</dbReference>
<keyword evidence="3" id="KW-0862">Zinc</keyword>
<dbReference type="PANTHER" id="PTHR12683:SF13">
    <property type="entry name" value="CDK-ACTIVATING KINASE ASSEMBLY FACTOR MAT1"/>
    <property type="match status" value="1"/>
</dbReference>
<sequence>MVMSGMQNGHIASEADDICPVCKNSTYLQKNLRFKINTKCYHRICEGCVDRITSTQKKCPIAGCTFAARGVIPRRGEYRVQTFEDLAIEREVDIRKRVMAILNRREEEFYSKRAWDDFLEQREELIMNLVLKTDVKKTEATLSKYKEANADSIKANAALERNAAAQFESRQTLQKEQANLRRQAAQQTYEDDRFHTLTAGSRDVKAGAMEVIHDDGPVSDPSGLVKGLRKLRPPSPEKVYDPFMGMATTRDYYGLQADYPSMRLTKAKNDTRTRAGGFDFQAYYDESLLRAFAGLGCFIDKEKTGQGPPATRELATVVAAESLPGRINDEVF</sequence>